<sequence>MAHTEQEILAGVAEMLHDICGIAPARSTPDKSFVDDLDVDSLSIYEIGMTTQDRFGVEVPDEDMRGLRTVGDLVAYIRGAGITA</sequence>
<evidence type="ECO:0000256" key="2">
    <source>
        <dbReference type="ARBA" id="ARBA00022516"/>
    </source>
</evidence>
<dbReference type="Gene3D" id="1.10.1200.10">
    <property type="entry name" value="ACP-like"/>
    <property type="match status" value="1"/>
</dbReference>
<proteinExistence type="inferred from homology"/>
<feature type="modified residue" description="O-(pantetheine 4'-phosphoryl)serine" evidence="7">
    <location>
        <position position="41"/>
    </location>
</feature>
<evidence type="ECO:0000256" key="4">
    <source>
        <dbReference type="ARBA" id="ARBA00022832"/>
    </source>
</evidence>
<evidence type="ECO:0000256" key="1">
    <source>
        <dbReference type="ARBA" id="ARBA00022450"/>
    </source>
</evidence>
<comment type="similarity">
    <text evidence="7">Belongs to the acyl carrier protein (ACP) family.</text>
</comment>
<evidence type="ECO:0000259" key="8">
    <source>
        <dbReference type="PROSITE" id="PS50075"/>
    </source>
</evidence>
<evidence type="ECO:0000313" key="9">
    <source>
        <dbReference type="EMBL" id="KOG89315.1"/>
    </source>
</evidence>
<dbReference type="Proteomes" id="UP000037020">
    <property type="component" value="Unassembled WGS sequence"/>
</dbReference>
<dbReference type="HAMAP" id="MF_01217">
    <property type="entry name" value="Acyl_carrier"/>
    <property type="match status" value="1"/>
</dbReference>
<dbReference type="Pfam" id="PF00550">
    <property type="entry name" value="PP-binding"/>
    <property type="match status" value="1"/>
</dbReference>
<name>A0ABR5J7D2_9ACTN</name>
<dbReference type="PROSITE" id="PS50075">
    <property type="entry name" value="CARRIER"/>
    <property type="match status" value="1"/>
</dbReference>
<dbReference type="SUPFAM" id="SSF47336">
    <property type="entry name" value="ACP-like"/>
    <property type="match status" value="1"/>
</dbReference>
<dbReference type="NCBIfam" id="NF002147">
    <property type="entry name" value="PRK00982.1-1"/>
    <property type="match status" value="1"/>
</dbReference>
<dbReference type="EMBL" id="LGUT01001257">
    <property type="protein sequence ID" value="KOG89315.1"/>
    <property type="molecule type" value="Genomic_DNA"/>
</dbReference>
<dbReference type="InterPro" id="IPR009081">
    <property type="entry name" value="PP-bd_ACP"/>
</dbReference>
<keyword evidence="2 7" id="KW-0444">Lipid biosynthesis</keyword>
<keyword evidence="4 7" id="KW-0276">Fatty acid metabolism</keyword>
<evidence type="ECO:0000313" key="10">
    <source>
        <dbReference type="Proteomes" id="UP000037020"/>
    </source>
</evidence>
<comment type="PTM">
    <text evidence="7">4'-phosphopantetheine is transferred from CoA to a specific serine of apo-ACP by AcpS. This modification is essential for activity because fatty acids are bound in thioester linkage to the sulfhydryl of the prosthetic group.</text>
</comment>
<keyword evidence="6 7" id="KW-0275">Fatty acid biosynthesis</keyword>
<reference evidence="9 10" key="1">
    <citation type="submission" date="2015-07" db="EMBL/GenBank/DDBJ databases">
        <authorList>
            <person name="Ju K.-S."/>
            <person name="Doroghazi J.R."/>
            <person name="Metcalf W.W."/>
        </authorList>
    </citation>
    <scope>NUCLEOTIDE SEQUENCE [LARGE SCALE GENOMIC DNA]</scope>
    <source>
        <strain evidence="9 10">NRRL B-3589</strain>
    </source>
</reference>
<comment type="pathway">
    <text evidence="7">Lipid metabolism; fatty acid biosynthesis.</text>
</comment>
<dbReference type="RefSeq" id="WP_048832774.1">
    <property type="nucleotide sequence ID" value="NZ_JBEZAH010000012.1"/>
</dbReference>
<feature type="domain" description="Carrier" evidence="8">
    <location>
        <begin position="6"/>
        <end position="81"/>
    </location>
</feature>
<protein>
    <recommendedName>
        <fullName evidence="7">Acyl carrier protein</fullName>
        <shortName evidence="7">ACP</shortName>
    </recommendedName>
</protein>
<accession>A0ABR5J7D2</accession>
<dbReference type="PANTHER" id="PTHR20863">
    <property type="entry name" value="ACYL CARRIER PROTEIN"/>
    <property type="match status" value="1"/>
</dbReference>
<keyword evidence="1 7" id="KW-0596">Phosphopantetheine</keyword>
<comment type="function">
    <text evidence="7">Carrier of the growing fatty acid chain in fatty acid biosynthesis.</text>
</comment>
<comment type="subcellular location">
    <subcellularLocation>
        <location evidence="7">Cytoplasm</location>
    </subcellularLocation>
</comment>
<evidence type="ECO:0000256" key="7">
    <source>
        <dbReference type="HAMAP-Rule" id="MF_01217"/>
    </source>
</evidence>
<evidence type="ECO:0000256" key="6">
    <source>
        <dbReference type="ARBA" id="ARBA00023160"/>
    </source>
</evidence>
<keyword evidence="7" id="KW-0963">Cytoplasm</keyword>
<dbReference type="InterPro" id="IPR036736">
    <property type="entry name" value="ACP-like_sf"/>
</dbReference>
<organism evidence="9 10">
    <name type="scientific">Streptomyces varsoviensis</name>
    <dbReference type="NCBI Taxonomy" id="67373"/>
    <lineage>
        <taxon>Bacteria</taxon>
        <taxon>Bacillati</taxon>
        <taxon>Actinomycetota</taxon>
        <taxon>Actinomycetes</taxon>
        <taxon>Kitasatosporales</taxon>
        <taxon>Streptomycetaceae</taxon>
        <taxon>Streptomyces</taxon>
    </lineage>
</organism>
<dbReference type="InterPro" id="IPR003231">
    <property type="entry name" value="ACP"/>
</dbReference>
<keyword evidence="10" id="KW-1185">Reference proteome</keyword>
<evidence type="ECO:0000256" key="5">
    <source>
        <dbReference type="ARBA" id="ARBA00023098"/>
    </source>
</evidence>
<evidence type="ECO:0000256" key="3">
    <source>
        <dbReference type="ARBA" id="ARBA00022553"/>
    </source>
</evidence>
<comment type="caution">
    <text evidence="9">The sequence shown here is derived from an EMBL/GenBank/DDBJ whole genome shotgun (WGS) entry which is preliminary data.</text>
</comment>
<keyword evidence="3 7" id="KW-0597">Phosphoprotein</keyword>
<gene>
    <name evidence="7" type="primary">acpP</name>
    <name evidence="9" type="ORF">ADK38_14985</name>
</gene>
<keyword evidence="5 7" id="KW-0443">Lipid metabolism</keyword>
<dbReference type="PANTHER" id="PTHR20863:SF76">
    <property type="entry name" value="CARRIER DOMAIN-CONTAINING PROTEIN"/>
    <property type="match status" value="1"/>
</dbReference>